<sequence length="316" mass="33567">MTRPLAFTAPGRFWRGNLHTHSTRSDGVLPPEEVCRRYRAEGYDFLALTDHFIGSYGYPIVDTTPFRAEGFTTILGAELHSGAMANGELWHILAVGLPPDFPPPNAPTFVPVAEQETGAQIAARAVAAGAFVAIAHPQWSGLTLADARAITAAHAVEIYNHGCAAGCDRPDGAAIADLLLTEGRKLSLIATDDAHFSEPDHFGGWVMVKAPENTPGALLAALKAGAFYSSQGPELRDVRLEGDHVVVESSAVVSVVAMGHGTGAKAVHGHSMTRAAVPLQRLNNSPWIRVAAIDAAGKRAWSNPIWREGGKNPRVL</sequence>
<evidence type="ECO:0000259" key="1">
    <source>
        <dbReference type="SMART" id="SM00481"/>
    </source>
</evidence>
<feature type="domain" description="Polymerase/histidinol phosphatase N-terminal" evidence="1">
    <location>
        <begin position="16"/>
        <end position="83"/>
    </location>
</feature>
<name>A0ABV7DX31_9RHOB</name>
<dbReference type="InterPro" id="IPR016195">
    <property type="entry name" value="Pol/histidinol_Pase-like"/>
</dbReference>
<accession>A0ABV7DX31</accession>
<dbReference type="SMART" id="SM00481">
    <property type="entry name" value="POLIIIAc"/>
    <property type="match status" value="1"/>
</dbReference>
<proteinExistence type="predicted"/>
<dbReference type="PANTHER" id="PTHR42924">
    <property type="entry name" value="EXONUCLEASE"/>
    <property type="match status" value="1"/>
</dbReference>
<dbReference type="EMBL" id="JBHRSM010000025">
    <property type="protein sequence ID" value="MFC3087335.1"/>
    <property type="molecule type" value="Genomic_DNA"/>
</dbReference>
<dbReference type="NCBIfam" id="NF038032">
    <property type="entry name" value="CehA_McbA_metalo"/>
    <property type="match status" value="1"/>
</dbReference>
<dbReference type="PANTHER" id="PTHR42924:SF3">
    <property type="entry name" value="POLYMERASE_HISTIDINOL PHOSPHATASE N-TERMINAL DOMAIN-CONTAINING PROTEIN"/>
    <property type="match status" value="1"/>
</dbReference>
<reference evidence="3" key="1">
    <citation type="journal article" date="2019" name="Int. J. Syst. Evol. Microbiol.">
        <title>The Global Catalogue of Microorganisms (GCM) 10K type strain sequencing project: providing services to taxonomists for standard genome sequencing and annotation.</title>
        <authorList>
            <consortium name="The Broad Institute Genomics Platform"/>
            <consortium name="The Broad Institute Genome Sequencing Center for Infectious Disease"/>
            <person name="Wu L."/>
            <person name="Ma J."/>
        </authorList>
    </citation>
    <scope>NUCLEOTIDE SEQUENCE [LARGE SCALE GENOMIC DNA]</scope>
    <source>
        <strain evidence="3">KCTC 62102</strain>
    </source>
</reference>
<dbReference type="Gene3D" id="3.20.20.140">
    <property type="entry name" value="Metal-dependent hydrolases"/>
    <property type="match status" value="1"/>
</dbReference>
<dbReference type="Proteomes" id="UP001595445">
    <property type="component" value="Unassembled WGS sequence"/>
</dbReference>
<evidence type="ECO:0000313" key="3">
    <source>
        <dbReference type="Proteomes" id="UP001595445"/>
    </source>
</evidence>
<protein>
    <submittedName>
        <fullName evidence="2">PHP domain-containing protein</fullName>
    </submittedName>
</protein>
<dbReference type="RefSeq" id="WP_197641720.1">
    <property type="nucleotide sequence ID" value="NZ_JAEACP010000001.1"/>
</dbReference>
<evidence type="ECO:0000313" key="2">
    <source>
        <dbReference type="EMBL" id="MFC3087335.1"/>
    </source>
</evidence>
<dbReference type="InterPro" id="IPR052018">
    <property type="entry name" value="PHP_domain"/>
</dbReference>
<dbReference type="SUPFAM" id="SSF89550">
    <property type="entry name" value="PHP domain-like"/>
    <property type="match status" value="1"/>
</dbReference>
<organism evidence="2 3">
    <name type="scientific">Tabrizicola soli</name>
    <dbReference type="NCBI Taxonomy" id="2185115"/>
    <lineage>
        <taxon>Bacteria</taxon>
        <taxon>Pseudomonadati</taxon>
        <taxon>Pseudomonadota</taxon>
        <taxon>Alphaproteobacteria</taxon>
        <taxon>Rhodobacterales</taxon>
        <taxon>Paracoccaceae</taxon>
        <taxon>Tabrizicola</taxon>
    </lineage>
</organism>
<comment type="caution">
    <text evidence="2">The sequence shown here is derived from an EMBL/GenBank/DDBJ whole genome shotgun (WGS) entry which is preliminary data.</text>
</comment>
<gene>
    <name evidence="2" type="ORF">ACFOD6_14880</name>
</gene>
<keyword evidence="3" id="KW-1185">Reference proteome</keyword>
<dbReference type="InterPro" id="IPR003141">
    <property type="entry name" value="Pol/His_phosphatase_N"/>
</dbReference>